<sequence length="411" mass="46134">MAQQPHDYTRGKKEPESPVALRALPEMPSNTKEWTPLQEASFRVAYATYHFIWLTGLLKGSVASDIETVLSAARIIARIQFSYHVRENRKPYTEVTLKDLLSTFDISWFSALYESYGLGGPELRGDQCAQRVQNPKSTTINTTYSKRGAVDGNITSIFTNLLCFVRNNPVLSQATFSGSNSSVNRYLQDIMDKFSIKTMEHTITGFRKEGTLYATSTNLQPWVDHLAAFKFLVKTATLTSKLLTNVGSTNWPLLRVLQRIMGPMAIPYIFSHFPYWYLTASELDDGEKILGMLLDRTPHSSDVALQLDRFLEMVPRKFLLSQAGEYNDPATTLIFEKLFKGVIQDAFKSHPKTHQDPISIVGTENAEGKEGKPYSDGRGGRGLRSSDSASLKRKADEEPRNLRSNKKRGGG</sequence>
<feature type="region of interest" description="Disordered" evidence="1">
    <location>
        <begin position="350"/>
        <end position="411"/>
    </location>
</feature>
<gene>
    <name evidence="2" type="ORF">TWF481_010372</name>
</gene>
<accession>A0AAV9W0J2</accession>
<proteinExistence type="predicted"/>
<dbReference type="EMBL" id="JAVHJL010000007">
    <property type="protein sequence ID" value="KAK6500013.1"/>
    <property type="molecule type" value="Genomic_DNA"/>
</dbReference>
<keyword evidence="3" id="KW-1185">Reference proteome</keyword>
<comment type="caution">
    <text evidence="2">The sequence shown here is derived from an EMBL/GenBank/DDBJ whole genome shotgun (WGS) entry which is preliminary data.</text>
</comment>
<feature type="compositionally biased region" description="Basic and acidic residues" evidence="1">
    <location>
        <begin position="366"/>
        <end position="379"/>
    </location>
</feature>
<dbReference type="Proteomes" id="UP001370758">
    <property type="component" value="Unassembled WGS sequence"/>
</dbReference>
<reference evidence="2 3" key="1">
    <citation type="submission" date="2023-08" db="EMBL/GenBank/DDBJ databases">
        <authorList>
            <person name="Palmer J.M."/>
        </authorList>
    </citation>
    <scope>NUCLEOTIDE SEQUENCE [LARGE SCALE GENOMIC DNA]</scope>
    <source>
        <strain evidence="2 3">TWF481</strain>
    </source>
</reference>
<protein>
    <submittedName>
        <fullName evidence="2">Uncharacterized protein</fullName>
    </submittedName>
</protein>
<evidence type="ECO:0000313" key="3">
    <source>
        <dbReference type="Proteomes" id="UP001370758"/>
    </source>
</evidence>
<dbReference type="AlphaFoldDB" id="A0AAV9W0J2"/>
<evidence type="ECO:0000256" key="1">
    <source>
        <dbReference type="SAM" id="MobiDB-lite"/>
    </source>
</evidence>
<organism evidence="2 3">
    <name type="scientific">Arthrobotrys musiformis</name>
    <dbReference type="NCBI Taxonomy" id="47236"/>
    <lineage>
        <taxon>Eukaryota</taxon>
        <taxon>Fungi</taxon>
        <taxon>Dikarya</taxon>
        <taxon>Ascomycota</taxon>
        <taxon>Pezizomycotina</taxon>
        <taxon>Orbiliomycetes</taxon>
        <taxon>Orbiliales</taxon>
        <taxon>Orbiliaceae</taxon>
        <taxon>Arthrobotrys</taxon>
    </lineage>
</organism>
<evidence type="ECO:0000313" key="2">
    <source>
        <dbReference type="EMBL" id="KAK6500013.1"/>
    </source>
</evidence>
<name>A0AAV9W0J2_9PEZI</name>